<evidence type="ECO:0000313" key="2">
    <source>
        <dbReference type="WBParaSite" id="Gr19_v10_g790.t1"/>
    </source>
</evidence>
<sequence length="88" mass="10182">MIALRGELRTGKRKHKPVPKRFQKLFALPVSKRFQIFAAPRFRNRYITEGQNGEQLSVRNSPERLFSKIGPQVSAMIAIFILPIYVNI</sequence>
<organism evidence="1 2">
    <name type="scientific">Globodera rostochiensis</name>
    <name type="common">Golden nematode worm</name>
    <name type="synonym">Heterodera rostochiensis</name>
    <dbReference type="NCBI Taxonomy" id="31243"/>
    <lineage>
        <taxon>Eukaryota</taxon>
        <taxon>Metazoa</taxon>
        <taxon>Ecdysozoa</taxon>
        <taxon>Nematoda</taxon>
        <taxon>Chromadorea</taxon>
        <taxon>Rhabditida</taxon>
        <taxon>Tylenchina</taxon>
        <taxon>Tylenchomorpha</taxon>
        <taxon>Tylenchoidea</taxon>
        <taxon>Heteroderidae</taxon>
        <taxon>Heteroderinae</taxon>
        <taxon>Globodera</taxon>
    </lineage>
</organism>
<dbReference type="WBParaSite" id="Gr19_v10_g790.t1">
    <property type="protein sequence ID" value="Gr19_v10_g790.t1"/>
    <property type="gene ID" value="Gr19_v10_g790"/>
</dbReference>
<evidence type="ECO:0000313" key="1">
    <source>
        <dbReference type="Proteomes" id="UP000887572"/>
    </source>
</evidence>
<keyword evidence="1" id="KW-1185">Reference proteome</keyword>
<accession>A0A914I9P0</accession>
<protein>
    <submittedName>
        <fullName evidence="2">Uncharacterized protein</fullName>
    </submittedName>
</protein>
<reference evidence="2" key="1">
    <citation type="submission" date="2022-11" db="UniProtKB">
        <authorList>
            <consortium name="WormBaseParasite"/>
        </authorList>
    </citation>
    <scope>IDENTIFICATION</scope>
</reference>
<dbReference type="Proteomes" id="UP000887572">
    <property type="component" value="Unplaced"/>
</dbReference>
<proteinExistence type="predicted"/>
<name>A0A914I9P0_GLORO</name>
<dbReference type="AlphaFoldDB" id="A0A914I9P0"/>